<evidence type="ECO:0000313" key="5">
    <source>
        <dbReference type="WBParaSite" id="GPUH_0001531701-mRNA-1"/>
    </source>
</evidence>
<evidence type="ECO:0000256" key="1">
    <source>
        <dbReference type="SAM" id="MobiDB-lite"/>
    </source>
</evidence>
<feature type="compositionally biased region" description="Low complexity" evidence="1">
    <location>
        <begin position="289"/>
        <end position="309"/>
    </location>
</feature>
<organism evidence="5">
    <name type="scientific">Gongylonema pulchrum</name>
    <dbReference type="NCBI Taxonomy" id="637853"/>
    <lineage>
        <taxon>Eukaryota</taxon>
        <taxon>Metazoa</taxon>
        <taxon>Ecdysozoa</taxon>
        <taxon>Nematoda</taxon>
        <taxon>Chromadorea</taxon>
        <taxon>Rhabditida</taxon>
        <taxon>Spirurina</taxon>
        <taxon>Spiruromorpha</taxon>
        <taxon>Spiruroidea</taxon>
        <taxon>Gongylonematidae</taxon>
        <taxon>Gongylonema</taxon>
    </lineage>
</organism>
<gene>
    <name evidence="3" type="ORF">GPUH_LOCUS15299</name>
</gene>
<feature type="region of interest" description="Disordered" evidence="1">
    <location>
        <begin position="256"/>
        <end position="309"/>
    </location>
</feature>
<evidence type="ECO:0000313" key="4">
    <source>
        <dbReference type="Proteomes" id="UP000271098"/>
    </source>
</evidence>
<accession>A0A183E2V6</accession>
<evidence type="ECO:0000313" key="3">
    <source>
        <dbReference type="EMBL" id="VDN25734.1"/>
    </source>
</evidence>
<reference evidence="5" key="1">
    <citation type="submission" date="2016-06" db="UniProtKB">
        <authorList>
            <consortium name="WormBaseParasite"/>
        </authorList>
    </citation>
    <scope>IDENTIFICATION</scope>
</reference>
<keyword evidence="2" id="KW-0732">Signal</keyword>
<keyword evidence="4" id="KW-1185">Reference proteome</keyword>
<feature type="chain" id="PRO_5043138976" evidence="2">
    <location>
        <begin position="24"/>
        <end position="309"/>
    </location>
</feature>
<sequence length="309" mass="33562">MLCHLRICMILRLQAHLHGKTLAQENVVPNLMPGANGIESVSVQQNNAVSPKNLHDFKLSGSCEIANRQGNIYFCFDRLLFRCLVLGFYAVYSFLESELVLERNNEANVLAPPPPQQQQQQLAKPINESKFGEANALATKQRESSKLEDILGVKKVSNSALDKRLSGLGHVDAGKENADGKEVVGGEYNDAQSAESELALERNNEANVLAPPPPQQQQQLAKPINESKFGEANALATKQRESSKLEDILGVKKVSNPALDKRLSGLGNVDAGKENANGKVVVGGEYNDAQSAEGQKKQQQQQAGEEANL</sequence>
<proteinExistence type="predicted"/>
<evidence type="ECO:0000256" key="2">
    <source>
        <dbReference type="SAM" id="SignalP"/>
    </source>
</evidence>
<dbReference type="EMBL" id="UYRT01082268">
    <property type="protein sequence ID" value="VDN25734.1"/>
    <property type="molecule type" value="Genomic_DNA"/>
</dbReference>
<dbReference type="WBParaSite" id="GPUH_0001531701-mRNA-1">
    <property type="protein sequence ID" value="GPUH_0001531701-mRNA-1"/>
    <property type="gene ID" value="GPUH_0001531701"/>
</dbReference>
<dbReference type="AlphaFoldDB" id="A0A183E2V6"/>
<feature type="signal peptide" evidence="2">
    <location>
        <begin position="1"/>
        <end position="23"/>
    </location>
</feature>
<protein>
    <submittedName>
        <fullName evidence="5">WH2 domain-containing protein</fullName>
    </submittedName>
</protein>
<reference evidence="3 4" key="2">
    <citation type="submission" date="2018-11" db="EMBL/GenBank/DDBJ databases">
        <authorList>
            <consortium name="Pathogen Informatics"/>
        </authorList>
    </citation>
    <scope>NUCLEOTIDE SEQUENCE [LARGE SCALE GENOMIC DNA]</scope>
</reference>
<name>A0A183E2V6_9BILA</name>
<dbReference type="Proteomes" id="UP000271098">
    <property type="component" value="Unassembled WGS sequence"/>
</dbReference>